<dbReference type="GO" id="GO:0005886">
    <property type="term" value="C:plasma membrane"/>
    <property type="evidence" value="ECO:0007669"/>
    <property type="project" value="TreeGrafter"/>
</dbReference>
<evidence type="ECO:0000256" key="8">
    <source>
        <dbReference type="RuleBase" id="RU000688"/>
    </source>
</evidence>
<comment type="subcellular location">
    <subcellularLocation>
        <location evidence="1">Membrane</location>
        <topology evidence="1">Multi-pass membrane protein</topology>
    </subcellularLocation>
</comment>
<keyword evidence="6 8" id="KW-0675">Receptor</keyword>
<keyword evidence="3 9" id="KW-1133">Transmembrane helix</keyword>
<evidence type="ECO:0000256" key="7">
    <source>
        <dbReference type="ARBA" id="ARBA00023224"/>
    </source>
</evidence>
<sequence>FHAYFTPFVFVVGIIGNCLSLGVFLSKSMRHLSASTYLSALSVTDLIALLFYVLVEWLIRGYPVISSSSSPITFINFTGMCQVIMYLHYVSRFMSSWLVVAFTIERYIGVCHPFRRRHICSLAVTRRIVMGIVVLSFLFNIFKPLLSVVQHVDLHGQMCTTDPRHRLLSFILDSFYAVSITFFPFVVITVLNICIIRQLYLHNRQQRIFRVVTQVSVIHLEFTSILLVVSFCFIAFNLPYFATWCKLFLTSNFIRLSKVEELHDLDYFRGVALFTRAIYYANYCINFFLYSITGAYFRRGLKNLF</sequence>
<evidence type="ECO:0000256" key="1">
    <source>
        <dbReference type="ARBA" id="ARBA00004141"/>
    </source>
</evidence>
<evidence type="ECO:0000259" key="10">
    <source>
        <dbReference type="PROSITE" id="PS50262"/>
    </source>
</evidence>
<dbReference type="Gene3D" id="1.20.1070.10">
    <property type="entry name" value="Rhodopsin 7-helix transmembrane proteins"/>
    <property type="match status" value="1"/>
</dbReference>
<dbReference type="SUPFAM" id="SSF81321">
    <property type="entry name" value="Family A G protein-coupled receptor-like"/>
    <property type="match status" value="1"/>
</dbReference>
<feature type="transmembrane region" description="Helical" evidence="9">
    <location>
        <begin position="175"/>
        <end position="196"/>
    </location>
</feature>
<reference evidence="11 12" key="1">
    <citation type="submission" date="2024-04" db="EMBL/GenBank/DDBJ databases">
        <authorList>
            <consortium name="Genoscope - CEA"/>
            <person name="William W."/>
        </authorList>
    </citation>
    <scope>NUCLEOTIDE SEQUENCE [LARGE SCALE GENOMIC DNA]</scope>
</reference>
<name>A0AAV2HH88_LYMST</name>
<dbReference type="InterPro" id="IPR000276">
    <property type="entry name" value="GPCR_Rhodpsn"/>
</dbReference>
<dbReference type="Pfam" id="PF00001">
    <property type="entry name" value="7tm_1"/>
    <property type="match status" value="1"/>
</dbReference>
<feature type="domain" description="G-protein coupled receptors family 1 profile" evidence="10">
    <location>
        <begin position="16"/>
        <end position="290"/>
    </location>
</feature>
<evidence type="ECO:0000256" key="6">
    <source>
        <dbReference type="ARBA" id="ARBA00023170"/>
    </source>
</evidence>
<dbReference type="PROSITE" id="PS00237">
    <property type="entry name" value="G_PROTEIN_RECEP_F1_1"/>
    <property type="match status" value="1"/>
</dbReference>
<feature type="transmembrane region" description="Helical" evidence="9">
    <location>
        <begin position="277"/>
        <end position="297"/>
    </location>
</feature>
<keyword evidence="7 8" id="KW-0807">Transducer</keyword>
<evidence type="ECO:0000256" key="4">
    <source>
        <dbReference type="ARBA" id="ARBA00023040"/>
    </source>
</evidence>
<evidence type="ECO:0000256" key="2">
    <source>
        <dbReference type="ARBA" id="ARBA00022692"/>
    </source>
</evidence>
<keyword evidence="4 8" id="KW-0297">G-protein coupled receptor</keyword>
<dbReference type="PANTHER" id="PTHR24243:SF230">
    <property type="entry name" value="G-PROTEIN COUPLED RECEPTORS FAMILY 1 PROFILE DOMAIN-CONTAINING PROTEIN"/>
    <property type="match status" value="1"/>
</dbReference>
<evidence type="ECO:0000313" key="11">
    <source>
        <dbReference type="EMBL" id="CAL1532845.1"/>
    </source>
</evidence>
<dbReference type="PRINTS" id="PR00237">
    <property type="entry name" value="GPCRRHODOPSN"/>
</dbReference>
<evidence type="ECO:0000256" key="3">
    <source>
        <dbReference type="ARBA" id="ARBA00022989"/>
    </source>
</evidence>
<feature type="transmembrane region" description="Helical" evidence="9">
    <location>
        <begin position="37"/>
        <end position="59"/>
    </location>
</feature>
<keyword evidence="5 9" id="KW-0472">Membrane</keyword>
<evidence type="ECO:0000256" key="9">
    <source>
        <dbReference type="SAM" id="Phobius"/>
    </source>
</evidence>
<dbReference type="PROSITE" id="PS50262">
    <property type="entry name" value="G_PROTEIN_RECEP_F1_2"/>
    <property type="match status" value="1"/>
</dbReference>
<evidence type="ECO:0000256" key="5">
    <source>
        <dbReference type="ARBA" id="ARBA00023136"/>
    </source>
</evidence>
<comment type="caution">
    <text evidence="11">The sequence shown here is derived from an EMBL/GenBank/DDBJ whole genome shotgun (WGS) entry which is preliminary data.</text>
</comment>
<gene>
    <name evidence="11" type="ORF">GSLYS_00006863001</name>
</gene>
<feature type="transmembrane region" description="Helical" evidence="9">
    <location>
        <begin position="217"/>
        <end position="242"/>
    </location>
</feature>
<dbReference type="CDD" id="cd14978">
    <property type="entry name" value="7tmA_FMRFamide_R-like"/>
    <property type="match status" value="1"/>
</dbReference>
<feature type="non-terminal residue" evidence="11">
    <location>
        <position position="305"/>
    </location>
</feature>
<feature type="non-terminal residue" evidence="11">
    <location>
        <position position="1"/>
    </location>
</feature>
<dbReference type="AlphaFoldDB" id="A0AAV2HH88"/>
<comment type="similarity">
    <text evidence="8">Belongs to the G-protein coupled receptor 1 family.</text>
</comment>
<accession>A0AAV2HH88</accession>
<feature type="transmembrane region" description="Helical" evidence="9">
    <location>
        <begin position="124"/>
        <end position="142"/>
    </location>
</feature>
<keyword evidence="2 8" id="KW-0812">Transmembrane</keyword>
<evidence type="ECO:0000313" key="12">
    <source>
        <dbReference type="Proteomes" id="UP001497497"/>
    </source>
</evidence>
<dbReference type="PANTHER" id="PTHR24243">
    <property type="entry name" value="G-PROTEIN COUPLED RECEPTOR"/>
    <property type="match status" value="1"/>
</dbReference>
<dbReference type="InterPro" id="IPR017452">
    <property type="entry name" value="GPCR_Rhodpsn_7TM"/>
</dbReference>
<keyword evidence="12" id="KW-1185">Reference proteome</keyword>
<feature type="transmembrane region" description="Helical" evidence="9">
    <location>
        <begin position="6"/>
        <end position="25"/>
    </location>
</feature>
<dbReference type="Proteomes" id="UP001497497">
    <property type="component" value="Unassembled WGS sequence"/>
</dbReference>
<organism evidence="11 12">
    <name type="scientific">Lymnaea stagnalis</name>
    <name type="common">Great pond snail</name>
    <name type="synonym">Helix stagnalis</name>
    <dbReference type="NCBI Taxonomy" id="6523"/>
    <lineage>
        <taxon>Eukaryota</taxon>
        <taxon>Metazoa</taxon>
        <taxon>Spiralia</taxon>
        <taxon>Lophotrochozoa</taxon>
        <taxon>Mollusca</taxon>
        <taxon>Gastropoda</taxon>
        <taxon>Heterobranchia</taxon>
        <taxon>Euthyneura</taxon>
        <taxon>Panpulmonata</taxon>
        <taxon>Hygrophila</taxon>
        <taxon>Lymnaeoidea</taxon>
        <taxon>Lymnaeidae</taxon>
        <taxon>Lymnaea</taxon>
    </lineage>
</organism>
<dbReference type="GO" id="GO:0004930">
    <property type="term" value="F:G protein-coupled receptor activity"/>
    <property type="evidence" value="ECO:0007669"/>
    <property type="project" value="UniProtKB-KW"/>
</dbReference>
<proteinExistence type="inferred from homology"/>
<protein>
    <recommendedName>
        <fullName evidence="10">G-protein coupled receptors family 1 profile domain-containing protein</fullName>
    </recommendedName>
</protein>
<dbReference type="EMBL" id="CAXITT010000126">
    <property type="protein sequence ID" value="CAL1532845.1"/>
    <property type="molecule type" value="Genomic_DNA"/>
</dbReference>